<dbReference type="RefSeq" id="WP_120332907.1">
    <property type="nucleotide sequence ID" value="NZ_MCAQ01000001.1"/>
</dbReference>
<organism evidence="2 3">
    <name type="scientific">Sphingobacterium siyangense</name>
    <dbReference type="NCBI Taxonomy" id="459529"/>
    <lineage>
        <taxon>Bacteria</taxon>
        <taxon>Pseudomonadati</taxon>
        <taxon>Bacteroidota</taxon>
        <taxon>Sphingobacteriia</taxon>
        <taxon>Sphingobacteriales</taxon>
        <taxon>Sphingobacteriaceae</taxon>
        <taxon>Sphingobacterium</taxon>
    </lineage>
</organism>
<dbReference type="PROSITE" id="PS51257">
    <property type="entry name" value="PROKAR_LIPOPROTEIN"/>
    <property type="match status" value="1"/>
</dbReference>
<evidence type="ECO:0000259" key="1">
    <source>
        <dbReference type="Pfam" id="PF22243"/>
    </source>
</evidence>
<sequence>MHRINHKIGRILLGALTLIAMGSCLKKGYEELPNSPDNKLTAVSYSYRFLYNDTIQKGTPMQEIELDRVCEVVFKNTAVAFDKNGQKGYTSTISYDINSVKKAGPSGSVTKQMLFDEFKKRIQKDQLANLWVTITVSDVSVVSPLNGAPVLGKPGDFSQDRMYRVTAANGDAQDYTLKTIKGF</sequence>
<proteinExistence type="predicted"/>
<reference evidence="2 3" key="1">
    <citation type="submission" date="2016-07" db="EMBL/GenBank/DDBJ databases">
        <title>Genome analysis of Sphingobacterium siyangense T12B17.</title>
        <authorList>
            <person name="Xu D."/>
            <person name="Su Y."/>
            <person name="Zheng S."/>
        </authorList>
    </citation>
    <scope>NUCLEOTIDE SEQUENCE [LARGE SCALE GENOMIC DNA]</scope>
    <source>
        <strain evidence="2 3">T12B17</strain>
    </source>
</reference>
<dbReference type="Proteomes" id="UP000286402">
    <property type="component" value="Unassembled WGS sequence"/>
</dbReference>
<dbReference type="EMBL" id="MCAQ01000001">
    <property type="protein sequence ID" value="RKF42618.1"/>
    <property type="molecule type" value="Genomic_DNA"/>
</dbReference>
<dbReference type="Pfam" id="PF22243">
    <property type="entry name" value="DUF5018-rel"/>
    <property type="match status" value="1"/>
</dbReference>
<keyword evidence="3" id="KW-1185">Reference proteome</keyword>
<name>A0A420GBR2_9SPHI</name>
<gene>
    <name evidence="2" type="ORF">BCY89_00260</name>
</gene>
<accession>A0A420GBR2</accession>
<evidence type="ECO:0000313" key="3">
    <source>
        <dbReference type="Proteomes" id="UP000286402"/>
    </source>
</evidence>
<dbReference type="AlphaFoldDB" id="A0A420GBR2"/>
<feature type="domain" description="DUF5018" evidence="1">
    <location>
        <begin position="119"/>
        <end position="178"/>
    </location>
</feature>
<protein>
    <recommendedName>
        <fullName evidence="1">DUF5018 domain-containing protein</fullName>
    </recommendedName>
</protein>
<comment type="caution">
    <text evidence="2">The sequence shown here is derived from an EMBL/GenBank/DDBJ whole genome shotgun (WGS) entry which is preliminary data.</text>
</comment>
<dbReference type="InterPro" id="IPR054460">
    <property type="entry name" value="DUF5018-rel"/>
</dbReference>
<evidence type="ECO:0000313" key="2">
    <source>
        <dbReference type="EMBL" id="RKF42618.1"/>
    </source>
</evidence>
<dbReference type="Gene3D" id="2.60.40.4120">
    <property type="match status" value="1"/>
</dbReference>